<feature type="region of interest" description="Disordered" evidence="1">
    <location>
        <begin position="352"/>
        <end position="372"/>
    </location>
</feature>
<feature type="domain" description="DUF6857" evidence="3">
    <location>
        <begin position="440"/>
        <end position="722"/>
    </location>
</feature>
<dbReference type="PANTHER" id="PTHR31928">
    <property type="entry name" value="EXPRESSED PROTEIN"/>
    <property type="match status" value="1"/>
</dbReference>
<feature type="compositionally biased region" description="Polar residues" evidence="1">
    <location>
        <begin position="207"/>
        <end position="224"/>
    </location>
</feature>
<protein>
    <submittedName>
        <fullName evidence="4">Uncharacterized protein</fullName>
    </submittedName>
</protein>
<evidence type="ECO:0000259" key="3">
    <source>
        <dbReference type="Pfam" id="PF21647"/>
    </source>
</evidence>
<feature type="domain" description="DUF936" evidence="2">
    <location>
        <begin position="4"/>
        <end position="120"/>
    </location>
</feature>
<proteinExistence type="predicted"/>
<evidence type="ECO:0000313" key="5">
    <source>
        <dbReference type="Proteomes" id="UP001279734"/>
    </source>
</evidence>
<feature type="region of interest" description="Disordered" evidence="1">
    <location>
        <begin position="180"/>
        <end position="258"/>
    </location>
</feature>
<evidence type="ECO:0000313" key="4">
    <source>
        <dbReference type="EMBL" id="GMH18935.1"/>
    </source>
</evidence>
<comment type="caution">
    <text evidence="4">The sequence shown here is derived from an EMBL/GenBank/DDBJ whole genome shotgun (WGS) entry which is preliminary data.</text>
</comment>
<dbReference type="InterPro" id="IPR010341">
    <property type="entry name" value="DUF936_pln"/>
</dbReference>
<name>A0AAD3SVW0_NEPGR</name>
<feature type="compositionally biased region" description="Low complexity" evidence="1">
    <location>
        <begin position="225"/>
        <end position="238"/>
    </location>
</feature>
<gene>
    <name evidence="4" type="ORF">Nepgr_020776</name>
</gene>
<dbReference type="EMBL" id="BSYO01000020">
    <property type="protein sequence ID" value="GMH18935.1"/>
    <property type="molecule type" value="Genomic_DNA"/>
</dbReference>
<dbReference type="AlphaFoldDB" id="A0AAD3SVW0"/>
<feature type="region of interest" description="Disordered" evidence="1">
    <location>
        <begin position="270"/>
        <end position="313"/>
    </location>
</feature>
<feature type="compositionally biased region" description="Polar residues" evidence="1">
    <location>
        <begin position="289"/>
        <end position="306"/>
    </location>
</feature>
<dbReference type="InterPro" id="IPR048297">
    <property type="entry name" value="DUF936_dom_pln"/>
</dbReference>
<feature type="region of interest" description="Disordered" evidence="1">
    <location>
        <begin position="398"/>
        <end position="429"/>
    </location>
</feature>
<feature type="compositionally biased region" description="Basic and acidic residues" evidence="1">
    <location>
        <begin position="187"/>
        <end position="206"/>
    </location>
</feature>
<dbReference type="Pfam" id="PF06075">
    <property type="entry name" value="DUF936"/>
    <property type="match status" value="1"/>
</dbReference>
<dbReference type="Pfam" id="PF21647">
    <property type="entry name" value="DUF6857"/>
    <property type="match status" value="1"/>
</dbReference>
<evidence type="ECO:0000259" key="2">
    <source>
        <dbReference type="Pfam" id="PF06075"/>
    </source>
</evidence>
<keyword evidence="5" id="KW-1185">Reference proteome</keyword>
<reference evidence="4" key="1">
    <citation type="submission" date="2023-05" db="EMBL/GenBank/DDBJ databases">
        <title>Nepenthes gracilis genome sequencing.</title>
        <authorList>
            <person name="Fukushima K."/>
        </authorList>
    </citation>
    <scope>NUCLEOTIDE SEQUENCE</scope>
    <source>
        <strain evidence="4">SING2019-196</strain>
    </source>
</reference>
<organism evidence="4 5">
    <name type="scientific">Nepenthes gracilis</name>
    <name type="common">Slender pitcher plant</name>
    <dbReference type="NCBI Taxonomy" id="150966"/>
    <lineage>
        <taxon>Eukaryota</taxon>
        <taxon>Viridiplantae</taxon>
        <taxon>Streptophyta</taxon>
        <taxon>Embryophyta</taxon>
        <taxon>Tracheophyta</taxon>
        <taxon>Spermatophyta</taxon>
        <taxon>Magnoliopsida</taxon>
        <taxon>eudicotyledons</taxon>
        <taxon>Gunneridae</taxon>
        <taxon>Pentapetalae</taxon>
        <taxon>Caryophyllales</taxon>
        <taxon>Nepenthaceae</taxon>
        <taxon>Nepenthes</taxon>
    </lineage>
</organism>
<dbReference type="Proteomes" id="UP001279734">
    <property type="component" value="Unassembled WGS sequence"/>
</dbReference>
<accession>A0AAD3SVW0</accession>
<dbReference type="PANTHER" id="PTHR31928:SF3">
    <property type="entry name" value="EXPRESSED PROTEIN"/>
    <property type="match status" value="1"/>
</dbReference>
<evidence type="ECO:0000256" key="1">
    <source>
        <dbReference type="SAM" id="MobiDB-lite"/>
    </source>
</evidence>
<sequence length="729" mass="78482">MATLNPGILLKLLQSMNSNAKPAGEHRCALLQVIGILPALAGADDLWPNHGFLIQLSDSLNSTYVSLFDRDNDLILTNRLQLGQFVYVDRFEFDFPLPRVSGIRPIAGRHPFIGSPEPLLARISTSMRDFVIQPVSDSDQSTDPILAYLSNKKNSKSDDSRSKNIEGCKSIEGNCKANKRSQGREVLAPRKDENVAKESEEQKISDKSSQPAAQRFTSPGANKQRSASAGRRTSSVSSSERDPSPAVGKVKRSASPVPSKCVVPSLVAARGENRKASREPAIVVPSRYRQPSPNGRRQASPSSRRISVSPARRLSSGLKVSPLVAGGMEASNKKTMASIAAGISKVSEAIVGSGKGGRKSWEEAPGGGVTIGEQKERCGLKNKPDLQAILRTQAALSRRLSDANGRESNDDSSADESIKSTSVEESPAHGMLTGLAAGITVHEKKWTDGSIPLDAVSANLAKLGKEAMQRKVVAAAAASQALEEAMATESIVRSLCMFSDLCSTSKAGSPLPTIDRFLSMYDNIRRSIAMAELVASSHTSDAPAEVSEQSKAASAWVEAALATDLAIVTLLTNHDKVPPPLLQKSSSKRHSIANKTKFHAKSDLPLSDLSSSPWSRGHGMKETVEFASILQSEMEMWFLRFVEESLEAGFRVFEECNSGGGGRKFPLESGSIAAILSQLKRINDWLDLVGMKRDQLLSEKIERLKRKIYGFVIQHVGTTLDTSCPVGSS</sequence>
<feature type="compositionally biased region" description="Basic and acidic residues" evidence="1">
    <location>
        <begin position="399"/>
        <end position="409"/>
    </location>
</feature>
<dbReference type="InterPro" id="IPR049172">
    <property type="entry name" value="DUF6857_pln"/>
</dbReference>